<evidence type="ECO:0000313" key="2">
    <source>
        <dbReference type="EMBL" id="CAE6221107.1"/>
    </source>
</evidence>
<dbReference type="EMBL" id="LR999458">
    <property type="protein sequence ID" value="CAE6221107.1"/>
    <property type="molecule type" value="Genomic_DNA"/>
</dbReference>
<dbReference type="Gene3D" id="1.10.510.10">
    <property type="entry name" value="Transferase(Phosphotransferase) domain 1"/>
    <property type="match status" value="1"/>
</dbReference>
<name>A0A8S2B711_ARAAE</name>
<evidence type="ECO:0000313" key="3">
    <source>
        <dbReference type="Proteomes" id="UP000682877"/>
    </source>
</evidence>
<dbReference type="AlphaFoldDB" id="A0A8S2B711"/>
<reference evidence="2" key="1">
    <citation type="submission" date="2021-01" db="EMBL/GenBank/DDBJ databases">
        <authorList>
            <person name="Bezrukov I."/>
        </authorList>
    </citation>
    <scope>NUCLEOTIDE SEQUENCE</scope>
</reference>
<sequence>MNWDDEDEDDDHPPEELKREPSVVIRPGPEAVSKEAELAAGWPAWLVSVAGEALVNWTPRRASTFEKLEKIGQEPQVKCCILGELYSGKPILAGKTEVEQLHKIFKLCDPDQRGSAARALESEYFRTEPFACDPSSLPKYPPSKEIDAKIRDDAKRQRPTQEKNERQDSQTRRSHERKLIPPVKANNPSFSTAVENPYLRSCVPGNSQRQMQNTKDMTCNNPTSGRVSHSGPMMKNRNLSRLTYVKDNAAPRIPSYRANSAGQGGGYVGSDQQIMDQQRKELRTFNRADTMDNSKRQIKIPNDPSWYDSGDNKMYMSGPLLAQPRKVDQMLEEHDRQLQDYTRQKAKQCRT</sequence>
<gene>
    <name evidence="2" type="ORF">AARE701A_LOCUS20603</name>
</gene>
<organism evidence="2 3">
    <name type="scientific">Arabidopsis arenosa</name>
    <name type="common">Sand rock-cress</name>
    <name type="synonym">Cardaminopsis arenosa</name>
    <dbReference type="NCBI Taxonomy" id="38785"/>
    <lineage>
        <taxon>Eukaryota</taxon>
        <taxon>Viridiplantae</taxon>
        <taxon>Streptophyta</taxon>
        <taxon>Embryophyta</taxon>
        <taxon>Tracheophyta</taxon>
        <taxon>Spermatophyta</taxon>
        <taxon>Magnoliopsida</taxon>
        <taxon>eudicotyledons</taxon>
        <taxon>Gunneridae</taxon>
        <taxon>Pentapetalae</taxon>
        <taxon>rosids</taxon>
        <taxon>malvids</taxon>
        <taxon>Brassicales</taxon>
        <taxon>Brassicaceae</taxon>
        <taxon>Camelineae</taxon>
        <taxon>Arabidopsis</taxon>
    </lineage>
</organism>
<dbReference type="SUPFAM" id="SSF56112">
    <property type="entry name" value="Protein kinase-like (PK-like)"/>
    <property type="match status" value="1"/>
</dbReference>
<feature type="compositionally biased region" description="Polar residues" evidence="1">
    <location>
        <begin position="204"/>
        <end position="227"/>
    </location>
</feature>
<feature type="region of interest" description="Disordered" evidence="1">
    <location>
        <begin position="135"/>
        <end position="190"/>
    </location>
</feature>
<feature type="region of interest" description="Disordered" evidence="1">
    <location>
        <begin position="204"/>
        <end position="234"/>
    </location>
</feature>
<keyword evidence="3" id="KW-1185">Reference proteome</keyword>
<dbReference type="Proteomes" id="UP000682877">
    <property type="component" value="Chromosome 8"/>
</dbReference>
<accession>A0A8S2B711</accession>
<feature type="region of interest" description="Disordered" evidence="1">
    <location>
        <begin position="1"/>
        <end position="25"/>
    </location>
</feature>
<feature type="compositionally biased region" description="Acidic residues" evidence="1">
    <location>
        <begin position="1"/>
        <end position="13"/>
    </location>
</feature>
<dbReference type="InterPro" id="IPR011009">
    <property type="entry name" value="Kinase-like_dom_sf"/>
</dbReference>
<proteinExistence type="predicted"/>
<feature type="compositionally biased region" description="Basic and acidic residues" evidence="1">
    <location>
        <begin position="142"/>
        <end position="179"/>
    </location>
</feature>
<evidence type="ECO:0000256" key="1">
    <source>
        <dbReference type="SAM" id="MobiDB-lite"/>
    </source>
</evidence>
<protein>
    <submittedName>
        <fullName evidence="2">Uncharacterized protein</fullName>
    </submittedName>
</protein>